<dbReference type="GO" id="GO:0016740">
    <property type="term" value="F:transferase activity"/>
    <property type="evidence" value="ECO:0007669"/>
    <property type="project" value="UniProtKB-KW"/>
</dbReference>
<evidence type="ECO:0000313" key="2">
    <source>
        <dbReference type="Proteomes" id="UP000186221"/>
    </source>
</evidence>
<dbReference type="RefSeq" id="WP_076484714.1">
    <property type="nucleotide sequence ID" value="NZ_FTOG01000005.1"/>
</dbReference>
<dbReference type="SUPFAM" id="SSF53448">
    <property type="entry name" value="Nucleotide-diphospho-sugar transferases"/>
    <property type="match status" value="1"/>
</dbReference>
<dbReference type="InterPro" id="IPR029044">
    <property type="entry name" value="Nucleotide-diphossugar_trans"/>
</dbReference>
<organism evidence="1 2">
    <name type="scientific">Rhodobacter aestuarii</name>
    <dbReference type="NCBI Taxonomy" id="453582"/>
    <lineage>
        <taxon>Bacteria</taxon>
        <taxon>Pseudomonadati</taxon>
        <taxon>Pseudomonadota</taxon>
        <taxon>Alphaproteobacteria</taxon>
        <taxon>Rhodobacterales</taxon>
        <taxon>Rhodobacter group</taxon>
        <taxon>Rhodobacter</taxon>
    </lineage>
</organism>
<dbReference type="Proteomes" id="UP000186221">
    <property type="component" value="Unassembled WGS sequence"/>
</dbReference>
<dbReference type="STRING" id="453582.SAMN05421580_105211"/>
<dbReference type="OrthoDB" id="9790710at2"/>
<sequence>MSKIQNIAIVTASLGRPDNLAVLLDRLALQTLLPRQVIFSMESEADAPPEVKMPFLVQRIFGPRGACVQRNRALDIVAPEIELVVFYDDDFVPSRYSLERMAQFFDENPDVGGAEGLVLADGNLGPGITPQEAVRLVDAADAAEDGVGAARPFEILARLPGLYGCNMVYRAELIRDVRFDEALPLYAWMEDQDFGGRIAAPQVQTSAFQGVHCAEKRGRERNGRKYGYSQMCNPIYMLRKGTISRKKAHVQMLRNFLANHAKVFRPEPWVDRRGRVAGNWLALWDILRGRVTPGRIREL</sequence>
<gene>
    <name evidence="1" type="ORF">SAMN05421580_105211</name>
</gene>
<name>A0A1N7M9N3_9RHOB</name>
<dbReference type="AlphaFoldDB" id="A0A1N7M9N3"/>
<keyword evidence="2" id="KW-1185">Reference proteome</keyword>
<proteinExistence type="predicted"/>
<dbReference type="CDD" id="cd00761">
    <property type="entry name" value="Glyco_tranf_GTA_type"/>
    <property type="match status" value="1"/>
</dbReference>
<dbReference type="Gene3D" id="3.90.550.10">
    <property type="entry name" value="Spore Coat Polysaccharide Biosynthesis Protein SpsA, Chain A"/>
    <property type="match status" value="1"/>
</dbReference>
<reference evidence="2" key="1">
    <citation type="submission" date="2017-01" db="EMBL/GenBank/DDBJ databases">
        <authorList>
            <person name="Varghese N."/>
            <person name="Submissions S."/>
        </authorList>
    </citation>
    <scope>NUCLEOTIDE SEQUENCE [LARGE SCALE GENOMIC DNA]</scope>
    <source>
        <strain evidence="2">DSM 19945</strain>
    </source>
</reference>
<evidence type="ECO:0000313" key="1">
    <source>
        <dbReference type="EMBL" id="SIS82825.1"/>
    </source>
</evidence>
<accession>A0A1N7M9N3</accession>
<protein>
    <submittedName>
        <fullName evidence="1">Glycosyltransferase like family 2</fullName>
    </submittedName>
</protein>
<dbReference type="EMBL" id="FTOG01000005">
    <property type="protein sequence ID" value="SIS82825.1"/>
    <property type="molecule type" value="Genomic_DNA"/>
</dbReference>
<keyword evidence="1" id="KW-0808">Transferase</keyword>